<organism evidence="7 9">
    <name type="scientific">Bordetella bronchialis</name>
    <dbReference type="NCBI Taxonomy" id="463025"/>
    <lineage>
        <taxon>Bacteria</taxon>
        <taxon>Pseudomonadati</taxon>
        <taxon>Pseudomonadota</taxon>
        <taxon>Betaproteobacteria</taxon>
        <taxon>Burkholderiales</taxon>
        <taxon>Alcaligenaceae</taxon>
        <taxon>Bordetella</taxon>
    </lineage>
</organism>
<dbReference type="GO" id="GO:0005829">
    <property type="term" value="C:cytosol"/>
    <property type="evidence" value="ECO:0007669"/>
    <property type="project" value="TreeGrafter"/>
</dbReference>
<comment type="similarity">
    <text evidence="1">Belongs to the LysR transcriptional regulatory family.</text>
</comment>
<dbReference type="InterPro" id="IPR050950">
    <property type="entry name" value="HTH-type_LysR_regulators"/>
</dbReference>
<dbReference type="InterPro" id="IPR036390">
    <property type="entry name" value="WH_DNA-bd_sf"/>
</dbReference>
<dbReference type="AlphaFoldDB" id="A0A193FWR4"/>
<dbReference type="PANTHER" id="PTHR30419">
    <property type="entry name" value="HTH-TYPE TRANSCRIPTIONAL REGULATOR YBHD"/>
    <property type="match status" value="1"/>
</dbReference>
<proteinExistence type="inferred from homology"/>
<dbReference type="EMBL" id="CP016171">
    <property type="protein sequence ID" value="ANN72202.1"/>
    <property type="molecule type" value="Genomic_DNA"/>
</dbReference>
<evidence type="ECO:0000313" key="9">
    <source>
        <dbReference type="Proteomes" id="UP000092213"/>
    </source>
</evidence>
<dbReference type="EMBL" id="CP016170">
    <property type="protein sequence ID" value="ANN67122.1"/>
    <property type="molecule type" value="Genomic_DNA"/>
</dbReference>
<evidence type="ECO:0000256" key="2">
    <source>
        <dbReference type="ARBA" id="ARBA00023015"/>
    </source>
</evidence>
<keyword evidence="2" id="KW-0805">Transcription regulation</keyword>
<feature type="domain" description="HTH lysR-type" evidence="5">
    <location>
        <begin position="5"/>
        <end position="62"/>
    </location>
</feature>
<keyword evidence="3" id="KW-0238">DNA-binding</keyword>
<gene>
    <name evidence="6" type="ORF">BAU06_13215</name>
    <name evidence="7" type="ORF">BAU08_13410</name>
</gene>
<protein>
    <submittedName>
        <fullName evidence="7">LysR family transcriptional regulator</fullName>
    </submittedName>
</protein>
<dbReference type="SUPFAM" id="SSF53850">
    <property type="entry name" value="Periplasmic binding protein-like II"/>
    <property type="match status" value="1"/>
</dbReference>
<dbReference type="RefSeq" id="WP_066349778.1">
    <property type="nucleotide sequence ID" value="NZ_CBCSFJ010000007.1"/>
</dbReference>
<evidence type="ECO:0000313" key="8">
    <source>
        <dbReference type="Proteomes" id="UP000091897"/>
    </source>
</evidence>
<dbReference type="Proteomes" id="UP000091897">
    <property type="component" value="Chromosome"/>
</dbReference>
<dbReference type="GO" id="GO:0003700">
    <property type="term" value="F:DNA-binding transcription factor activity"/>
    <property type="evidence" value="ECO:0007669"/>
    <property type="project" value="InterPro"/>
</dbReference>
<evidence type="ECO:0000313" key="7">
    <source>
        <dbReference type="EMBL" id="ANN72202.1"/>
    </source>
</evidence>
<dbReference type="GO" id="GO:0003677">
    <property type="term" value="F:DNA binding"/>
    <property type="evidence" value="ECO:0007669"/>
    <property type="project" value="UniProtKB-KW"/>
</dbReference>
<dbReference type="KEGG" id="bbro:BAU06_13215"/>
<name>A0A193FWR4_9BORD</name>
<keyword evidence="4" id="KW-0804">Transcription</keyword>
<sequence length="309" mass="33540">MPYAYDLKDLRLFKAVAQARNLAAGAAALNMTASLASYRLKNLEYTAGCPLFVRSPRGMTLTPAGDAMEKHVDTLLGDLNAMHEELSTYATDLHGQVKLLANSSALQGFIVPSVARFLAANSRVDVEIQELGSEAIPGCIRDGEADIGVFAGRVEDADLTCELYAIDRLICATPPAHPLVQRSRASLKDILDNDFVCRDTASSNTQFLFQRAQEIGKPVKARVYAHDFAAMMDLVAAGVGVALVPMSVAESALRDGRVGAVNLLDRWAFRELHLVMKRSSSQSDLAHQFATILMHDPLVVATRSSTHWV</sequence>
<dbReference type="Proteomes" id="UP000092213">
    <property type="component" value="Chromosome"/>
</dbReference>
<dbReference type="Gene3D" id="3.40.190.290">
    <property type="match status" value="1"/>
</dbReference>
<dbReference type="InterPro" id="IPR000847">
    <property type="entry name" value="LysR_HTH_N"/>
</dbReference>
<reference evidence="8 9" key="1">
    <citation type="submission" date="2016-06" db="EMBL/GenBank/DDBJ databases">
        <title>Complete genome sequences of Bordetella bronchialis and Bordetella flabilis.</title>
        <authorList>
            <person name="LiPuma J.J."/>
            <person name="Spilker T."/>
        </authorList>
    </citation>
    <scope>NUCLEOTIDE SEQUENCE [LARGE SCALE GENOMIC DNA]</scope>
    <source>
        <strain evidence="7 9">AU17976</strain>
        <strain evidence="6 8">AU3182</strain>
    </source>
</reference>
<dbReference type="Pfam" id="PF03466">
    <property type="entry name" value="LysR_substrate"/>
    <property type="match status" value="1"/>
</dbReference>
<dbReference type="PROSITE" id="PS50931">
    <property type="entry name" value="HTH_LYSR"/>
    <property type="match status" value="1"/>
</dbReference>
<dbReference type="STRING" id="463025.BAU08_13410"/>
<evidence type="ECO:0000256" key="1">
    <source>
        <dbReference type="ARBA" id="ARBA00009437"/>
    </source>
</evidence>
<dbReference type="SUPFAM" id="SSF46785">
    <property type="entry name" value="Winged helix' DNA-binding domain"/>
    <property type="match status" value="1"/>
</dbReference>
<dbReference type="InterPro" id="IPR036388">
    <property type="entry name" value="WH-like_DNA-bd_sf"/>
</dbReference>
<dbReference type="Gene3D" id="1.10.10.10">
    <property type="entry name" value="Winged helix-like DNA-binding domain superfamily/Winged helix DNA-binding domain"/>
    <property type="match status" value="1"/>
</dbReference>
<evidence type="ECO:0000259" key="5">
    <source>
        <dbReference type="PROSITE" id="PS50931"/>
    </source>
</evidence>
<dbReference type="Pfam" id="PF00126">
    <property type="entry name" value="HTH_1"/>
    <property type="match status" value="1"/>
</dbReference>
<keyword evidence="8" id="KW-1185">Reference proteome</keyword>
<evidence type="ECO:0000313" key="6">
    <source>
        <dbReference type="EMBL" id="ANN67122.1"/>
    </source>
</evidence>
<evidence type="ECO:0000256" key="3">
    <source>
        <dbReference type="ARBA" id="ARBA00023125"/>
    </source>
</evidence>
<accession>A0A193FWR4</accession>
<evidence type="ECO:0000256" key="4">
    <source>
        <dbReference type="ARBA" id="ARBA00023163"/>
    </source>
</evidence>
<dbReference type="PANTHER" id="PTHR30419:SF2">
    <property type="entry name" value="LYSR FAMILY TRANSCRIPTIONAL REGULATOR"/>
    <property type="match status" value="1"/>
</dbReference>
<dbReference type="InterPro" id="IPR005119">
    <property type="entry name" value="LysR_subst-bd"/>
</dbReference>